<dbReference type="GO" id="GO:0035195">
    <property type="term" value="P:miRNA-mediated post-transcriptional gene silencing"/>
    <property type="evidence" value="ECO:0007669"/>
    <property type="project" value="TreeGrafter"/>
</dbReference>
<dbReference type="Pfam" id="PF16608">
    <property type="entry name" value="TNRC6-PABC_bdg"/>
    <property type="match status" value="1"/>
</dbReference>
<reference evidence="8" key="2">
    <citation type="submission" date="2016-06" db="EMBL/GenBank/DDBJ databases">
        <title>The genome of a short-lived fish provides insights into sex chromosome evolution and the genetic control of aging.</title>
        <authorList>
            <person name="Reichwald K."/>
            <person name="Felder M."/>
            <person name="Petzold A."/>
            <person name="Koch P."/>
            <person name="Groth M."/>
            <person name="Platzer M."/>
        </authorList>
    </citation>
    <scope>NUCLEOTIDE SEQUENCE</scope>
    <source>
        <tissue evidence="8">Brain</tissue>
    </source>
</reference>
<feature type="region of interest" description="Disordered" evidence="5">
    <location>
        <begin position="906"/>
        <end position="939"/>
    </location>
</feature>
<dbReference type="GO" id="GO:0003723">
    <property type="term" value="F:RNA binding"/>
    <property type="evidence" value="ECO:0007669"/>
    <property type="project" value="UniProtKB-KW"/>
</dbReference>
<feature type="compositionally biased region" description="Polar residues" evidence="5">
    <location>
        <begin position="164"/>
        <end position="173"/>
    </location>
</feature>
<dbReference type="InterPro" id="IPR052068">
    <property type="entry name" value="GW182_domain"/>
</dbReference>
<protein>
    <submittedName>
        <fullName evidence="8">Trinucleotide repeat containing 6C</fullName>
    </submittedName>
</protein>
<feature type="compositionally biased region" description="Polar residues" evidence="5">
    <location>
        <begin position="376"/>
        <end position="390"/>
    </location>
</feature>
<keyword evidence="4" id="KW-0943">RNA-mediated gene silencing</keyword>
<feature type="compositionally biased region" description="Polar residues" evidence="5">
    <location>
        <begin position="635"/>
        <end position="654"/>
    </location>
</feature>
<evidence type="ECO:0000313" key="8">
    <source>
        <dbReference type="EMBL" id="SBR62626.1"/>
    </source>
</evidence>
<dbReference type="GO" id="GO:0060213">
    <property type="term" value="P:positive regulation of nuclear-transcribed mRNA poly(A) tail shortening"/>
    <property type="evidence" value="ECO:0007669"/>
    <property type="project" value="TreeGrafter"/>
</dbReference>
<feature type="region of interest" description="Disordered" evidence="5">
    <location>
        <begin position="234"/>
        <end position="284"/>
    </location>
</feature>
<accession>A0A1A8N1A9</accession>
<feature type="compositionally biased region" description="Polar residues" evidence="5">
    <location>
        <begin position="487"/>
        <end position="497"/>
    </location>
</feature>
<feature type="region of interest" description="Disordered" evidence="5">
    <location>
        <begin position="668"/>
        <end position="724"/>
    </location>
</feature>
<dbReference type="Gene3D" id="3.30.40.10">
    <property type="entry name" value="Zinc/RING finger domain, C3HC4 (zinc finger)"/>
    <property type="match status" value="1"/>
</dbReference>
<proteinExistence type="inferred from homology"/>
<keyword evidence="2" id="KW-0810">Translation regulation</keyword>
<feature type="domain" description="TNRC6 PABC binding" evidence="7">
    <location>
        <begin position="492"/>
        <end position="667"/>
    </location>
</feature>
<dbReference type="InterPro" id="IPR035979">
    <property type="entry name" value="RBD_domain_sf"/>
</dbReference>
<feature type="compositionally biased region" description="Polar residues" evidence="5">
    <location>
        <begin position="597"/>
        <end position="612"/>
    </location>
</feature>
<dbReference type="PANTHER" id="PTHR13020">
    <property type="entry name" value="TRINUCLEOTIDE REPEAT-CONTAINING GENE 6"/>
    <property type="match status" value="1"/>
</dbReference>
<feature type="compositionally biased region" description="Low complexity" evidence="5">
    <location>
        <begin position="441"/>
        <end position="455"/>
    </location>
</feature>
<feature type="compositionally biased region" description="Polar residues" evidence="5">
    <location>
        <begin position="400"/>
        <end position="412"/>
    </location>
</feature>
<dbReference type="GO" id="GO:0000932">
    <property type="term" value="C:P-body"/>
    <property type="evidence" value="ECO:0007669"/>
    <property type="project" value="TreeGrafter"/>
</dbReference>
<feature type="compositionally biased region" description="Polar residues" evidence="5">
    <location>
        <begin position="81"/>
        <end position="98"/>
    </location>
</feature>
<evidence type="ECO:0000256" key="1">
    <source>
        <dbReference type="ARBA" id="ARBA00007302"/>
    </source>
</evidence>
<evidence type="ECO:0000256" key="5">
    <source>
        <dbReference type="SAM" id="MobiDB-lite"/>
    </source>
</evidence>
<dbReference type="InterPro" id="IPR012677">
    <property type="entry name" value="Nucleotide-bd_a/b_plait_sf"/>
</dbReference>
<dbReference type="SUPFAM" id="SSF54928">
    <property type="entry name" value="RNA-binding domain, RBD"/>
    <property type="match status" value="1"/>
</dbReference>
<feature type="compositionally biased region" description="Polar residues" evidence="5">
    <location>
        <begin position="249"/>
        <end position="284"/>
    </location>
</feature>
<dbReference type="Pfam" id="PF00076">
    <property type="entry name" value="RRM_1"/>
    <property type="match status" value="1"/>
</dbReference>
<keyword evidence="3" id="KW-0694">RNA-binding</keyword>
<evidence type="ECO:0000259" key="6">
    <source>
        <dbReference type="Pfam" id="PF00076"/>
    </source>
</evidence>
<organism evidence="8">
    <name type="scientific">Nothobranchius pienaari</name>
    <dbReference type="NCBI Taxonomy" id="704102"/>
    <lineage>
        <taxon>Eukaryota</taxon>
        <taxon>Metazoa</taxon>
        <taxon>Chordata</taxon>
        <taxon>Craniata</taxon>
        <taxon>Vertebrata</taxon>
        <taxon>Euteleostomi</taxon>
        <taxon>Actinopterygii</taxon>
        <taxon>Neopterygii</taxon>
        <taxon>Teleostei</taxon>
        <taxon>Neoteleostei</taxon>
        <taxon>Acanthomorphata</taxon>
        <taxon>Ovalentaria</taxon>
        <taxon>Atherinomorphae</taxon>
        <taxon>Cyprinodontiformes</taxon>
        <taxon>Nothobranchiidae</taxon>
        <taxon>Nothobranchius</taxon>
    </lineage>
</organism>
<evidence type="ECO:0000259" key="7">
    <source>
        <dbReference type="Pfam" id="PF16608"/>
    </source>
</evidence>
<feature type="compositionally biased region" description="Low complexity" evidence="5">
    <location>
        <begin position="126"/>
        <end position="139"/>
    </location>
</feature>
<dbReference type="GO" id="GO:0006417">
    <property type="term" value="P:regulation of translation"/>
    <property type="evidence" value="ECO:0007669"/>
    <property type="project" value="UniProtKB-KW"/>
</dbReference>
<dbReference type="InterPro" id="IPR013083">
    <property type="entry name" value="Znf_RING/FYVE/PHD"/>
</dbReference>
<feature type="region of interest" description="Disordered" evidence="5">
    <location>
        <begin position="1"/>
        <end position="205"/>
    </location>
</feature>
<feature type="domain" description="RRM" evidence="6">
    <location>
        <begin position="755"/>
        <end position="818"/>
    </location>
</feature>
<feature type="region of interest" description="Disordered" evidence="5">
    <location>
        <begin position="325"/>
        <end position="541"/>
    </location>
</feature>
<dbReference type="InterPro" id="IPR034927">
    <property type="entry name" value="TNRC6C_RRM"/>
</dbReference>
<gene>
    <name evidence="8" type="primary">TNRC6C</name>
</gene>
<feature type="compositionally biased region" description="Polar residues" evidence="5">
    <location>
        <begin position="671"/>
        <end position="687"/>
    </location>
</feature>
<feature type="region of interest" description="Disordered" evidence="5">
    <location>
        <begin position="578"/>
        <end position="654"/>
    </location>
</feature>
<feature type="compositionally biased region" description="Polar residues" evidence="5">
    <location>
        <begin position="839"/>
        <end position="854"/>
    </location>
</feature>
<dbReference type="FunFam" id="3.30.70.330:FF:000011">
    <property type="entry name" value="trinucleotide repeat-containing gene 6A protein-like"/>
    <property type="match status" value="1"/>
</dbReference>
<dbReference type="AlphaFoldDB" id="A0A1A8N1A9"/>
<feature type="compositionally biased region" description="Polar residues" evidence="5">
    <location>
        <begin position="183"/>
        <end position="196"/>
    </location>
</feature>
<feature type="compositionally biased region" description="Polar residues" evidence="5">
    <location>
        <begin position="351"/>
        <end position="360"/>
    </location>
</feature>
<feature type="region of interest" description="Disordered" evidence="5">
    <location>
        <begin position="839"/>
        <end position="888"/>
    </location>
</feature>
<reference evidence="8" key="1">
    <citation type="submission" date="2016-05" db="EMBL/GenBank/DDBJ databases">
        <authorList>
            <person name="Lavstsen T."/>
            <person name="Jespersen J.S."/>
        </authorList>
    </citation>
    <scope>NUCLEOTIDE SEQUENCE</scope>
    <source>
        <tissue evidence="8">Brain</tissue>
    </source>
</reference>
<dbReference type="GO" id="GO:0005654">
    <property type="term" value="C:nucleoplasm"/>
    <property type="evidence" value="ECO:0007669"/>
    <property type="project" value="TreeGrafter"/>
</dbReference>
<evidence type="ECO:0000256" key="3">
    <source>
        <dbReference type="ARBA" id="ARBA00022884"/>
    </source>
</evidence>
<dbReference type="InterPro" id="IPR000504">
    <property type="entry name" value="RRM_dom"/>
</dbReference>
<dbReference type="PANTHER" id="PTHR13020:SF9">
    <property type="entry name" value="TRINUCLEOTIDE REPEAT-CONTAINING GENE 6C PROTEIN"/>
    <property type="match status" value="1"/>
</dbReference>
<feature type="compositionally biased region" description="Polar residues" evidence="5">
    <location>
        <begin position="578"/>
        <end position="587"/>
    </location>
</feature>
<dbReference type="EMBL" id="HAEF01021467">
    <property type="protein sequence ID" value="SBR62626.1"/>
    <property type="molecule type" value="Transcribed_RNA"/>
</dbReference>
<feature type="compositionally biased region" description="Polar residues" evidence="5">
    <location>
        <begin position="331"/>
        <end position="342"/>
    </location>
</feature>
<dbReference type="CDD" id="cd12713">
    <property type="entry name" value="RRM_TNRC6C"/>
    <property type="match status" value="1"/>
</dbReference>
<feature type="compositionally biased region" description="Polar residues" evidence="5">
    <location>
        <begin position="527"/>
        <end position="541"/>
    </location>
</feature>
<comment type="similarity">
    <text evidence="1">Belongs to the GW182 family.</text>
</comment>
<name>A0A1A8N1A9_9TELE</name>
<feature type="compositionally biased region" description="Polar residues" evidence="5">
    <location>
        <begin position="712"/>
        <end position="724"/>
    </location>
</feature>
<feature type="compositionally biased region" description="Gly residues" evidence="5">
    <location>
        <begin position="876"/>
        <end position="888"/>
    </location>
</feature>
<feature type="compositionally biased region" description="Basic and acidic residues" evidence="5">
    <location>
        <begin position="20"/>
        <end position="36"/>
    </location>
</feature>
<evidence type="ECO:0000256" key="4">
    <source>
        <dbReference type="ARBA" id="ARBA00023158"/>
    </source>
</evidence>
<sequence>MLEVQEERPAAAGTAATHFSKKERGKKEREEAKDSRGNLPNIGNPVGGSRNVRAKAPLTHTGSPHQLITPPCSVVLGAPSMHSNRLKNSPSTNTQSPKPKTEAMVRSPPVMSPSTAAQMDSKMPNQGKPGSTGSQSQPSPCDPKNMGAKAAQNVAGGMGLKNGQGLTSSSSSKVKGKRERSTSVESFEQPESGTPTSEDKDSSRVKRMCVAERRQPYSGADWCSGGESDEDDRSFFNCNSGDVKPQDSVAHSTSNAGLSRSSTPSHSTLGGQSSTTEPASGQKQGSKLVYVFTTEMANKAADAVLTGHTENIITFHMKNISNSKDKAHLLNNPSGILQNDSKPPQPPPSHGQDQSHQPGSKPSLPGMAEPTPPQPSNQGNQSCVLTQEGPSSGGIESKNIPGSSPSNPTASVDSAPVNQPEAGLNPPSSVEGGQGGGSVGVGLTPQQQQQQQQPPSHSGLHPGGAKSTLDSFPGHPQTPGLPDLQTKEPQSSPNTYSPYALSGLNPNLNPNCIDVGSLPLKEPPQPQSRLSQWTHPNSIESLSGHASALEANLGKHGAPLGPPGKPPQMDDSYHHYNLMSSSESPTSPLVPPESWGQGKNSSDKMANGTNINWPPEFCPGVPWKGLQNIDPETDPNVTPGSVPSGPTINTNIQDVNRYLLRDRSGGKLSEMKSTWSPGPISHSQPSLSHELWKVPHGPRSSTTAPSRPPPGLTNTKPSSTWGGNSLGLSQGWSSSYTTAGTTWSTDSSNRTSSWLVLRNLTPQIDGSTLRTLCMQHGPLITFHLNLTQGNAVVRYSSKDEAAKAQKSLHMCVLGNTTILAEFAGEEEVNRFFAQGQSLGGTTSWQASPGTNQTRMGGAGSGATHPIGHSPHWNKNSGGGGNSGGLGAGGAKTGGELLWGGVQQYSSLWGPPSGEEGRVMGSPTPINTLLPGDLLSGESM</sequence>
<evidence type="ECO:0000256" key="2">
    <source>
        <dbReference type="ARBA" id="ARBA00022845"/>
    </source>
</evidence>
<dbReference type="Gene3D" id="3.30.70.330">
    <property type="match status" value="1"/>
</dbReference>
<dbReference type="InterPro" id="IPR032226">
    <property type="entry name" value="TNRC6_PABC-bd"/>
</dbReference>